<evidence type="ECO:0000313" key="2">
    <source>
        <dbReference type="EMBL" id="KAH7426766.1"/>
    </source>
</evidence>
<dbReference type="EMBL" id="CM035415">
    <property type="protein sequence ID" value="KAH7426766.1"/>
    <property type="molecule type" value="Genomic_DNA"/>
</dbReference>
<evidence type="ECO:0000313" key="3">
    <source>
        <dbReference type="Proteomes" id="UP000825935"/>
    </source>
</evidence>
<comment type="caution">
    <text evidence="2">The sequence shown here is derived from an EMBL/GenBank/DDBJ whole genome shotgun (WGS) entry which is preliminary data.</text>
</comment>
<proteinExistence type="predicted"/>
<organism evidence="2 3">
    <name type="scientific">Ceratopteris richardii</name>
    <name type="common">Triangle waterfern</name>
    <dbReference type="NCBI Taxonomy" id="49495"/>
    <lineage>
        <taxon>Eukaryota</taxon>
        <taxon>Viridiplantae</taxon>
        <taxon>Streptophyta</taxon>
        <taxon>Embryophyta</taxon>
        <taxon>Tracheophyta</taxon>
        <taxon>Polypodiopsida</taxon>
        <taxon>Polypodiidae</taxon>
        <taxon>Polypodiales</taxon>
        <taxon>Pteridineae</taxon>
        <taxon>Pteridaceae</taxon>
        <taxon>Parkerioideae</taxon>
        <taxon>Ceratopteris</taxon>
    </lineage>
</organism>
<gene>
    <name evidence="2" type="ORF">KP509_10G016100</name>
</gene>
<feature type="region of interest" description="Disordered" evidence="1">
    <location>
        <begin position="431"/>
        <end position="463"/>
    </location>
</feature>
<feature type="region of interest" description="Disordered" evidence="1">
    <location>
        <begin position="152"/>
        <end position="180"/>
    </location>
</feature>
<evidence type="ECO:0000256" key="1">
    <source>
        <dbReference type="SAM" id="MobiDB-lite"/>
    </source>
</evidence>
<protein>
    <submittedName>
        <fullName evidence="2">Uncharacterized protein</fullName>
    </submittedName>
</protein>
<dbReference type="Proteomes" id="UP000825935">
    <property type="component" value="Chromosome 10"/>
</dbReference>
<accession>A0A8T2TYN4</accession>
<reference evidence="2" key="1">
    <citation type="submission" date="2021-08" db="EMBL/GenBank/DDBJ databases">
        <title>WGS assembly of Ceratopteris richardii.</title>
        <authorList>
            <person name="Marchant D.B."/>
            <person name="Chen G."/>
            <person name="Jenkins J."/>
            <person name="Shu S."/>
            <person name="Leebens-Mack J."/>
            <person name="Grimwood J."/>
            <person name="Schmutz J."/>
            <person name="Soltis P."/>
            <person name="Soltis D."/>
            <person name="Chen Z.-H."/>
        </authorList>
    </citation>
    <scope>NUCLEOTIDE SEQUENCE</scope>
    <source>
        <strain evidence="2">Whitten #5841</strain>
        <tissue evidence="2">Leaf</tissue>
    </source>
</reference>
<keyword evidence="3" id="KW-1185">Reference proteome</keyword>
<dbReference type="OMA" id="NSATETM"/>
<dbReference type="OrthoDB" id="1931780at2759"/>
<dbReference type="AlphaFoldDB" id="A0A8T2TYN4"/>
<name>A0A8T2TYN4_CERRI</name>
<feature type="compositionally biased region" description="Polar residues" evidence="1">
    <location>
        <begin position="299"/>
        <end position="312"/>
    </location>
</feature>
<feature type="compositionally biased region" description="Polar residues" evidence="1">
    <location>
        <begin position="388"/>
        <end position="400"/>
    </location>
</feature>
<feature type="compositionally biased region" description="Acidic residues" evidence="1">
    <location>
        <begin position="405"/>
        <end position="415"/>
    </location>
</feature>
<feature type="compositionally biased region" description="Low complexity" evidence="1">
    <location>
        <begin position="287"/>
        <end position="298"/>
    </location>
</feature>
<feature type="compositionally biased region" description="Polar residues" evidence="1">
    <location>
        <begin position="321"/>
        <end position="337"/>
    </location>
</feature>
<feature type="region of interest" description="Disordered" evidence="1">
    <location>
        <begin position="228"/>
        <end position="415"/>
    </location>
</feature>
<sequence>MAADGGGKAPSTQSKNSGRPPPTPPTQQHQAGRRRVNRHGQQPRYFGRMSTNVTEYLKNAVPSHAFNPTLMNLPPPSYHRKASSISEYIERQVRPPPHSRRPYTAPDVYFGRRASNVTDHLRFIPPSHLGIDAQSKALPYFGRLATSVTDPSKYEGLGDGGEESITSHWSPASRPGSARLPIAPQHVKRDVLFTALSARGEHTNPSGRRPTNIGWLLKHQFAHLVGAERSTVSSTNKRPMQKAQDEWPGGSARGRRPATAPSAEDYKRGHKHFQSSESPRPKDQCMSSRPATARSSSSKLTTKPFISNSATETMPAPKPTAISSDTKSKSSEGLSTGSKRRQRPDGDGGAANTVNQQHPEVHDGNRLEVYNVGEHDEKDVEMEEAQPRQLSSPGDNSGEQSAAMCDDDSSEVTEELAPEKMEFVSRWVQQEPDRHGAWTEQLRSKNRTRGWPKTADKAPYHGRRATSVTKFNIWT</sequence>
<feature type="region of interest" description="Disordered" evidence="1">
    <location>
        <begin position="1"/>
        <end position="48"/>
    </location>
</feature>